<name>D3BFE5_HETP5</name>
<dbReference type="Proteomes" id="UP000001396">
    <property type="component" value="Unassembled WGS sequence"/>
</dbReference>
<dbReference type="AlphaFoldDB" id="D3BFE5"/>
<dbReference type="RefSeq" id="XP_020431980.1">
    <property type="nucleotide sequence ID" value="XM_020577532.1"/>
</dbReference>
<comment type="caution">
    <text evidence="1">The sequence shown here is derived from an EMBL/GenBank/DDBJ whole genome shotgun (WGS) entry which is preliminary data.</text>
</comment>
<evidence type="ECO:0000313" key="2">
    <source>
        <dbReference type="Proteomes" id="UP000001396"/>
    </source>
</evidence>
<reference evidence="1 2" key="1">
    <citation type="journal article" date="2011" name="Genome Res.">
        <title>Phylogeny-wide analysis of social amoeba genomes highlights ancient origins for complex intercellular communication.</title>
        <authorList>
            <person name="Heidel A.J."/>
            <person name="Lawal H.M."/>
            <person name="Felder M."/>
            <person name="Schilde C."/>
            <person name="Helps N.R."/>
            <person name="Tunggal B."/>
            <person name="Rivero F."/>
            <person name="John U."/>
            <person name="Schleicher M."/>
            <person name="Eichinger L."/>
            <person name="Platzer M."/>
            <person name="Noegel A.A."/>
            <person name="Schaap P."/>
            <person name="Gloeckner G."/>
        </authorList>
    </citation>
    <scope>NUCLEOTIDE SEQUENCE [LARGE SCALE GENOMIC DNA]</scope>
    <source>
        <strain evidence="2">ATCC 26659 / Pp 5 / PN500</strain>
    </source>
</reference>
<organism evidence="1 2">
    <name type="scientific">Heterostelium pallidum (strain ATCC 26659 / Pp 5 / PN500)</name>
    <name type="common">Cellular slime mold</name>
    <name type="synonym">Polysphondylium pallidum</name>
    <dbReference type="NCBI Taxonomy" id="670386"/>
    <lineage>
        <taxon>Eukaryota</taxon>
        <taxon>Amoebozoa</taxon>
        <taxon>Evosea</taxon>
        <taxon>Eumycetozoa</taxon>
        <taxon>Dictyostelia</taxon>
        <taxon>Acytosteliales</taxon>
        <taxon>Acytosteliaceae</taxon>
        <taxon>Heterostelium</taxon>
    </lineage>
</organism>
<protein>
    <submittedName>
        <fullName evidence="1">Uncharacterized protein</fullName>
    </submittedName>
</protein>
<dbReference type="EMBL" id="ADBJ01000031">
    <property type="protein sequence ID" value="EFA79859.1"/>
    <property type="molecule type" value="Genomic_DNA"/>
</dbReference>
<proteinExistence type="predicted"/>
<evidence type="ECO:0000313" key="1">
    <source>
        <dbReference type="EMBL" id="EFA79859.1"/>
    </source>
</evidence>
<gene>
    <name evidence="1" type="ORF">PPL_06679</name>
</gene>
<accession>D3BFE5</accession>
<dbReference type="GeneID" id="31362161"/>
<keyword evidence="2" id="KW-1185">Reference proteome</keyword>
<sequence length="66" mass="7688">MSTHQTLSKLSHHSIKQHPELYHTTVHGKKTLIHNPVSIISETSHQVRWKFIIFKDKAISTSERCK</sequence>
<dbReference type="InParanoid" id="D3BFE5"/>